<evidence type="ECO:0000313" key="5">
    <source>
        <dbReference type="EMBL" id="SVC68373.1"/>
    </source>
</evidence>
<dbReference type="GO" id="GO:0008534">
    <property type="term" value="F:oxidized purine nucleobase lesion DNA N-glycosylase activity"/>
    <property type="evidence" value="ECO:0007669"/>
    <property type="project" value="InterPro"/>
</dbReference>
<feature type="domain" description="8-oxoguanine DNA glycosylase N-terminal" evidence="4">
    <location>
        <begin position="2"/>
        <end position="82"/>
    </location>
</feature>
<sequence length="84" mass="9828">MAETLDGGQSFRWSRGEDGVWRGTWNRSHVELCLRDSRLEWRTPEAAKVKRSEVERYLNLGESYDMACEELPWRSDPVLARAVE</sequence>
<dbReference type="EMBL" id="UINC01104882">
    <property type="protein sequence ID" value="SVC68373.1"/>
    <property type="molecule type" value="Genomic_DNA"/>
</dbReference>
<protein>
    <recommendedName>
        <fullName evidence="4">8-oxoguanine DNA glycosylase N-terminal domain-containing protein</fullName>
    </recommendedName>
</protein>
<dbReference type="Gene3D" id="3.30.310.260">
    <property type="match status" value="1"/>
</dbReference>
<dbReference type="Pfam" id="PF07934">
    <property type="entry name" value="OGG_N"/>
    <property type="match status" value="1"/>
</dbReference>
<keyword evidence="2" id="KW-0378">Hydrolase</keyword>
<evidence type="ECO:0000256" key="2">
    <source>
        <dbReference type="ARBA" id="ARBA00022801"/>
    </source>
</evidence>
<reference evidence="5" key="1">
    <citation type="submission" date="2018-05" db="EMBL/GenBank/DDBJ databases">
        <authorList>
            <person name="Lanie J.A."/>
            <person name="Ng W.-L."/>
            <person name="Kazmierczak K.M."/>
            <person name="Andrzejewski T.M."/>
            <person name="Davidsen T.M."/>
            <person name="Wayne K.J."/>
            <person name="Tettelin H."/>
            <person name="Glass J.I."/>
            <person name="Rusch D."/>
            <person name="Podicherti R."/>
            <person name="Tsui H.-C.T."/>
            <person name="Winkler M.E."/>
        </authorList>
    </citation>
    <scope>NUCLEOTIDE SEQUENCE</scope>
</reference>
<evidence type="ECO:0000256" key="3">
    <source>
        <dbReference type="ARBA" id="ARBA00023204"/>
    </source>
</evidence>
<accession>A0A382P4U1</accession>
<feature type="non-terminal residue" evidence="5">
    <location>
        <position position="84"/>
    </location>
</feature>
<evidence type="ECO:0000256" key="1">
    <source>
        <dbReference type="ARBA" id="ARBA00022763"/>
    </source>
</evidence>
<gene>
    <name evidence="5" type="ORF">METZ01_LOCUS321227</name>
</gene>
<name>A0A382P4U1_9ZZZZ</name>
<dbReference type="GO" id="GO:0006289">
    <property type="term" value="P:nucleotide-excision repair"/>
    <property type="evidence" value="ECO:0007669"/>
    <property type="project" value="InterPro"/>
</dbReference>
<keyword evidence="3" id="KW-0234">DNA repair</keyword>
<organism evidence="5">
    <name type="scientific">marine metagenome</name>
    <dbReference type="NCBI Taxonomy" id="408172"/>
    <lineage>
        <taxon>unclassified sequences</taxon>
        <taxon>metagenomes</taxon>
        <taxon>ecological metagenomes</taxon>
    </lineage>
</organism>
<dbReference type="AlphaFoldDB" id="A0A382P4U1"/>
<keyword evidence="1" id="KW-0227">DNA damage</keyword>
<proteinExistence type="predicted"/>
<dbReference type="GO" id="GO:0003684">
    <property type="term" value="F:damaged DNA binding"/>
    <property type="evidence" value="ECO:0007669"/>
    <property type="project" value="InterPro"/>
</dbReference>
<evidence type="ECO:0000259" key="4">
    <source>
        <dbReference type="Pfam" id="PF07934"/>
    </source>
</evidence>
<dbReference type="InterPro" id="IPR012904">
    <property type="entry name" value="OGG_N"/>
</dbReference>
<dbReference type="SUPFAM" id="SSF55945">
    <property type="entry name" value="TATA-box binding protein-like"/>
    <property type="match status" value="1"/>
</dbReference>